<evidence type="ECO:0000313" key="3">
    <source>
        <dbReference type="Proteomes" id="UP000593892"/>
    </source>
</evidence>
<dbReference type="AlphaFoldDB" id="A0A7S7NJQ4"/>
<dbReference type="Pfam" id="PF13620">
    <property type="entry name" value="CarboxypepD_reg"/>
    <property type="match status" value="1"/>
</dbReference>
<dbReference type="SUPFAM" id="SSF49464">
    <property type="entry name" value="Carboxypeptidase regulatory domain-like"/>
    <property type="match status" value="1"/>
</dbReference>
<keyword evidence="2" id="KW-0121">Carboxypeptidase</keyword>
<keyword evidence="1" id="KW-0732">Signal</keyword>
<accession>A0A7S7NJQ4</accession>
<keyword evidence="2" id="KW-0645">Protease</keyword>
<dbReference type="RefSeq" id="WP_194446545.1">
    <property type="nucleotide sequence ID" value="NZ_CP063849.1"/>
</dbReference>
<feature type="signal peptide" evidence="1">
    <location>
        <begin position="1"/>
        <end position="20"/>
    </location>
</feature>
<proteinExistence type="predicted"/>
<evidence type="ECO:0000313" key="2">
    <source>
        <dbReference type="EMBL" id="QOY84875.1"/>
    </source>
</evidence>
<dbReference type="KEGG" id="pfer:IRI77_18595"/>
<keyword evidence="2" id="KW-0378">Hydrolase</keyword>
<reference evidence="2 3" key="1">
    <citation type="submission" date="2020-10" db="EMBL/GenBank/DDBJ databases">
        <title>Complete genome sequence of Paludibaculum fermentans P105T, a facultatively anaerobic acidobacterium capable of dissimilatory Fe(III) reduction.</title>
        <authorList>
            <person name="Dedysh S.N."/>
            <person name="Beletsky A.V."/>
            <person name="Kulichevskaya I.S."/>
            <person name="Mardanov A.V."/>
            <person name="Ravin N.V."/>
        </authorList>
    </citation>
    <scope>NUCLEOTIDE SEQUENCE [LARGE SCALE GENOMIC DNA]</scope>
    <source>
        <strain evidence="2 3">P105</strain>
    </source>
</reference>
<organism evidence="2 3">
    <name type="scientific">Paludibaculum fermentans</name>
    <dbReference type="NCBI Taxonomy" id="1473598"/>
    <lineage>
        <taxon>Bacteria</taxon>
        <taxon>Pseudomonadati</taxon>
        <taxon>Acidobacteriota</taxon>
        <taxon>Terriglobia</taxon>
        <taxon>Bryobacterales</taxon>
        <taxon>Bryobacteraceae</taxon>
        <taxon>Paludibaculum</taxon>
    </lineage>
</organism>
<dbReference type="EMBL" id="CP063849">
    <property type="protein sequence ID" value="QOY84875.1"/>
    <property type="molecule type" value="Genomic_DNA"/>
</dbReference>
<feature type="chain" id="PRO_5032819235" evidence="1">
    <location>
        <begin position="21"/>
        <end position="131"/>
    </location>
</feature>
<keyword evidence="3" id="KW-1185">Reference proteome</keyword>
<dbReference type="Gene3D" id="2.60.40.1120">
    <property type="entry name" value="Carboxypeptidase-like, regulatory domain"/>
    <property type="match status" value="1"/>
</dbReference>
<gene>
    <name evidence="2" type="ORF">IRI77_18595</name>
</gene>
<dbReference type="GO" id="GO:0004180">
    <property type="term" value="F:carboxypeptidase activity"/>
    <property type="evidence" value="ECO:0007669"/>
    <property type="project" value="UniProtKB-KW"/>
</dbReference>
<name>A0A7S7NJQ4_PALFE</name>
<dbReference type="InterPro" id="IPR008969">
    <property type="entry name" value="CarboxyPept-like_regulatory"/>
</dbReference>
<dbReference type="Proteomes" id="UP000593892">
    <property type="component" value="Chromosome"/>
</dbReference>
<sequence>MNRRLFVLLPLLAASLFAFQFTNQKKSKSRDPNVRNVEGVVSLEDGAPAVGAVVQLKNLKSLQVKSFITQDGGKYQFQNLSTHTDYELKADYKEFASPSRSLSIFDTRLDAVVNLKLEPKKAEDKKSDDKK</sequence>
<protein>
    <submittedName>
        <fullName evidence="2">Carboxypeptidase regulatory-like domain-containing protein</fullName>
    </submittedName>
</protein>
<evidence type="ECO:0000256" key="1">
    <source>
        <dbReference type="SAM" id="SignalP"/>
    </source>
</evidence>